<dbReference type="OrthoDB" id="5348404at2759"/>
<feature type="region of interest" description="Disordered" evidence="1">
    <location>
        <begin position="120"/>
        <end position="233"/>
    </location>
</feature>
<feature type="domain" description="SAP" evidence="2">
    <location>
        <begin position="14"/>
        <end position="50"/>
    </location>
</feature>
<evidence type="ECO:0000313" key="4">
    <source>
        <dbReference type="Proteomes" id="UP000327013"/>
    </source>
</evidence>
<dbReference type="SUPFAM" id="SSF68906">
    <property type="entry name" value="SAP domain"/>
    <property type="match status" value="1"/>
</dbReference>
<dbReference type="SMART" id="SM00513">
    <property type="entry name" value="SAP"/>
    <property type="match status" value="1"/>
</dbReference>
<dbReference type="EMBL" id="VIBQ01000107">
    <property type="protein sequence ID" value="KAB8801911.1"/>
    <property type="molecule type" value="Genomic_DNA"/>
</dbReference>
<organism evidence="3 4">
    <name type="scientific">Carpinus fangiana</name>
    <dbReference type="NCBI Taxonomy" id="176857"/>
    <lineage>
        <taxon>Eukaryota</taxon>
        <taxon>Viridiplantae</taxon>
        <taxon>Streptophyta</taxon>
        <taxon>Embryophyta</taxon>
        <taxon>Tracheophyta</taxon>
        <taxon>Spermatophyta</taxon>
        <taxon>Magnoliopsida</taxon>
        <taxon>eudicotyledons</taxon>
        <taxon>Gunneridae</taxon>
        <taxon>Pentapetalae</taxon>
        <taxon>rosids</taxon>
        <taxon>fabids</taxon>
        <taxon>Fagales</taxon>
        <taxon>Betulaceae</taxon>
        <taxon>Carpinus</taxon>
    </lineage>
</organism>
<dbReference type="AlphaFoldDB" id="A0A5N6L4V4"/>
<feature type="region of interest" description="Disordered" evidence="1">
    <location>
        <begin position="54"/>
        <end position="79"/>
    </location>
</feature>
<dbReference type="InterPro" id="IPR036361">
    <property type="entry name" value="SAP_dom_sf"/>
</dbReference>
<proteinExistence type="predicted"/>
<feature type="region of interest" description="Disordered" evidence="1">
    <location>
        <begin position="486"/>
        <end position="519"/>
    </location>
</feature>
<dbReference type="Pfam" id="PF02037">
    <property type="entry name" value="SAP"/>
    <property type="match status" value="1"/>
</dbReference>
<dbReference type="Gene3D" id="1.10.720.30">
    <property type="entry name" value="SAP domain"/>
    <property type="match status" value="1"/>
</dbReference>
<dbReference type="Proteomes" id="UP000327013">
    <property type="component" value="Unassembled WGS sequence"/>
</dbReference>
<dbReference type="CDD" id="cd12432">
    <property type="entry name" value="RRM_ACINU"/>
    <property type="match status" value="1"/>
</dbReference>
<accession>A0A5N6L4V4</accession>
<feature type="compositionally biased region" description="Basic and acidic residues" evidence="1">
    <location>
        <begin position="120"/>
        <end position="129"/>
    </location>
</feature>
<dbReference type="InterPro" id="IPR034257">
    <property type="entry name" value="Acinus_RRM"/>
</dbReference>
<comment type="caution">
    <text evidence="3">The sequence shown here is derived from an EMBL/GenBank/DDBJ whole genome shotgun (WGS) entry which is preliminary data.</text>
</comment>
<dbReference type="GO" id="GO:0003676">
    <property type="term" value="F:nucleic acid binding"/>
    <property type="evidence" value="ECO:0007669"/>
    <property type="project" value="InterPro"/>
</dbReference>
<gene>
    <name evidence="3" type="ORF">FH972_026732</name>
</gene>
<dbReference type="PANTHER" id="PTHR47031">
    <property type="entry name" value="SAP DNA-BINDING DOMAIN-CONTAINING PROTEIN"/>
    <property type="match status" value="1"/>
</dbReference>
<dbReference type="PANTHER" id="PTHR47031:SF3">
    <property type="entry name" value="SAP DOMAIN-CONTAINING PROTEIN"/>
    <property type="match status" value="1"/>
</dbReference>
<reference evidence="3 4" key="1">
    <citation type="submission" date="2019-06" db="EMBL/GenBank/DDBJ databases">
        <title>A chromosomal-level reference genome of Carpinus fangiana (Coryloideae, Betulaceae).</title>
        <authorList>
            <person name="Yang X."/>
            <person name="Wang Z."/>
            <person name="Zhang L."/>
            <person name="Hao G."/>
            <person name="Liu J."/>
            <person name="Yang Y."/>
        </authorList>
    </citation>
    <scope>NUCLEOTIDE SEQUENCE [LARGE SCALE GENOMIC DNA]</scope>
    <source>
        <strain evidence="3">Cfa_2016G</strain>
        <tissue evidence="3">Leaf</tissue>
    </source>
</reference>
<feature type="compositionally biased region" description="Gly residues" evidence="1">
    <location>
        <begin position="495"/>
        <end position="512"/>
    </location>
</feature>
<name>A0A5N6L4V4_9ROSI</name>
<evidence type="ECO:0000313" key="3">
    <source>
        <dbReference type="EMBL" id="KAB8801911.1"/>
    </source>
</evidence>
<protein>
    <recommendedName>
        <fullName evidence="2">SAP domain-containing protein</fullName>
    </recommendedName>
</protein>
<evidence type="ECO:0000256" key="1">
    <source>
        <dbReference type="SAM" id="MobiDB-lite"/>
    </source>
</evidence>
<dbReference type="SUPFAM" id="SSF54928">
    <property type="entry name" value="RNA-binding domain, RBD"/>
    <property type="match status" value="1"/>
</dbReference>
<sequence>MPVDQYGASAKIDYASLTVVKLKEELKTRGIPLTGLARKQQIIDRLIQEDAKELQTTYASGDETLPQDGNDGDTPVRGTPAEVADAEHAALAADPQSEAAAVDVLHTEEGGALETRVISQEERDAEVHAPKHSPISESKRKRRSTTPPPEEGRPKRTKMDGAATTDPQTSVSAGLGVEEAGKSEGSAPDVAMEDLPKSKASGKVLDEETPTENTRRELPSTAGLRQSSPADEMKHDEGTVLPALHPATAALYIRNLKRPLQQLVFRKHLETLANETDAILVFHLDAIRTHALVHFSSVKAAVRVRSALHDQVWPAERDREPLWVDFVPEKQIAGWIEQESAGDAGGRGAGAKRWEVIYDTLDDGSVAARLQESSSATATVPLRKSSHAPTAATVEADQSRAATAAATAAAIADKQPAPQAFINLEQHFRSTTSKPKLYWLPVKQKLADARLDEIDDLTTKRGKYPNSGAGWQDSRRYTFEDDDRLVDNGPEFGLRQGGPGGRGGGRGGPFRGRGGDRWR</sequence>
<dbReference type="InterPro" id="IPR003034">
    <property type="entry name" value="SAP_dom"/>
</dbReference>
<evidence type="ECO:0000259" key="2">
    <source>
        <dbReference type="SMART" id="SM00513"/>
    </source>
</evidence>
<keyword evidence="4" id="KW-1185">Reference proteome</keyword>
<dbReference type="InterPro" id="IPR035979">
    <property type="entry name" value="RBD_domain_sf"/>
</dbReference>
<feature type="compositionally biased region" description="Basic and acidic residues" evidence="1">
    <location>
        <begin position="150"/>
        <end position="159"/>
    </location>
</feature>